<feature type="region of interest" description="Disordered" evidence="7">
    <location>
        <begin position="158"/>
        <end position="192"/>
    </location>
</feature>
<evidence type="ECO:0000256" key="1">
    <source>
        <dbReference type="ARBA" id="ARBA00004123"/>
    </source>
</evidence>
<dbReference type="InterPro" id="IPR051845">
    <property type="entry name" value="Znf385"/>
</dbReference>
<comment type="subcellular location">
    <subcellularLocation>
        <location evidence="1">Nucleus</location>
    </subcellularLocation>
</comment>
<accession>A0A9P0AKU8</accession>
<evidence type="ECO:0000313" key="9">
    <source>
        <dbReference type="EMBL" id="CAH0392631.1"/>
    </source>
</evidence>
<dbReference type="InterPro" id="IPR036236">
    <property type="entry name" value="Znf_C2H2_sf"/>
</dbReference>
<keyword evidence="3" id="KW-0677">Repeat</keyword>
<dbReference type="AlphaFoldDB" id="A0A9P0AKU8"/>
<dbReference type="PANTHER" id="PTHR23067:SF14">
    <property type="entry name" value="C2H2-TYPE DOMAIN-CONTAINING PROTEIN"/>
    <property type="match status" value="1"/>
</dbReference>
<dbReference type="SMART" id="SM00355">
    <property type="entry name" value="ZnF_C2H2"/>
    <property type="match status" value="3"/>
</dbReference>
<dbReference type="GO" id="GO:0008270">
    <property type="term" value="F:zinc ion binding"/>
    <property type="evidence" value="ECO:0007669"/>
    <property type="project" value="UniProtKB-KW"/>
</dbReference>
<feature type="compositionally biased region" description="Gly residues" evidence="7">
    <location>
        <begin position="179"/>
        <end position="192"/>
    </location>
</feature>
<evidence type="ECO:0000256" key="7">
    <source>
        <dbReference type="SAM" id="MobiDB-lite"/>
    </source>
</evidence>
<protein>
    <recommendedName>
        <fullName evidence="8">C2H2-type domain-containing protein</fullName>
    </recommendedName>
</protein>
<keyword evidence="6" id="KW-0539">Nucleus</keyword>
<dbReference type="InterPro" id="IPR003604">
    <property type="entry name" value="Matrin/U1-like-C_Znf_C2H2"/>
</dbReference>
<gene>
    <name evidence="9" type="ORF">BEMITA_LOCUS11129</name>
</gene>
<dbReference type="Pfam" id="PF12874">
    <property type="entry name" value="zf-met"/>
    <property type="match status" value="2"/>
</dbReference>
<dbReference type="GO" id="GO:0003676">
    <property type="term" value="F:nucleic acid binding"/>
    <property type="evidence" value="ECO:0007669"/>
    <property type="project" value="InterPro"/>
</dbReference>
<dbReference type="Pfam" id="PF12171">
    <property type="entry name" value="zf-C2H2_jaz"/>
    <property type="match status" value="1"/>
</dbReference>
<dbReference type="KEGG" id="btab:109036743"/>
<proteinExistence type="predicted"/>
<dbReference type="SMART" id="SM00451">
    <property type="entry name" value="ZnF_U1"/>
    <property type="match status" value="3"/>
</dbReference>
<dbReference type="EMBL" id="OU963868">
    <property type="protein sequence ID" value="CAH0392631.1"/>
    <property type="molecule type" value="Genomic_DNA"/>
</dbReference>
<evidence type="ECO:0000256" key="6">
    <source>
        <dbReference type="ARBA" id="ARBA00023242"/>
    </source>
</evidence>
<keyword evidence="5" id="KW-0862">Zinc</keyword>
<keyword evidence="4" id="KW-0863">Zinc-finger</keyword>
<evidence type="ECO:0000256" key="5">
    <source>
        <dbReference type="ARBA" id="ARBA00022833"/>
    </source>
</evidence>
<sequence length="299" mass="31810">MFDCEICRVKLNGEVIREAHLKGAKHQKKVKAAEMQSLAETDSSIKVEANNVYSCKVCDIVLNSHVQLKAHLDGSKHQTKVAQAGQPKMRTESGLQMTPISISATANPAPTPKTGPDGTSKAEFFCAHCNVHANSDLQYQQHMSSQKHLNKVNLAGREGARAGRGKPYNRSQFTNNGYSGPGNNGYSGPGNNGYSGPGNNGYSAPGNNGYNASGNNGYSAPGKNSYGGPAKHAFRGKGQRNLQMGAMNGGYRFPYNYNGGYPRSRGGAHFYPAGYNPGNFIKGGSLPPMSTFFPKAGAV</sequence>
<dbReference type="InterPro" id="IPR013087">
    <property type="entry name" value="Znf_C2H2_type"/>
</dbReference>
<evidence type="ECO:0000256" key="2">
    <source>
        <dbReference type="ARBA" id="ARBA00022723"/>
    </source>
</evidence>
<evidence type="ECO:0000259" key="8">
    <source>
        <dbReference type="PROSITE" id="PS00028"/>
    </source>
</evidence>
<dbReference type="PANTHER" id="PTHR23067">
    <property type="entry name" value="DOUBLE-STRANDED RNA-BINDING ZINC FINGER PROTEIN"/>
    <property type="match status" value="1"/>
</dbReference>
<dbReference type="SUPFAM" id="SSF57667">
    <property type="entry name" value="beta-beta-alpha zinc fingers"/>
    <property type="match status" value="3"/>
</dbReference>
<dbReference type="Gene3D" id="3.30.160.60">
    <property type="entry name" value="Classic Zinc Finger"/>
    <property type="match status" value="3"/>
</dbReference>
<organism evidence="9 10">
    <name type="scientific">Bemisia tabaci</name>
    <name type="common">Sweetpotato whitefly</name>
    <name type="synonym">Aleurodes tabaci</name>
    <dbReference type="NCBI Taxonomy" id="7038"/>
    <lineage>
        <taxon>Eukaryota</taxon>
        <taxon>Metazoa</taxon>
        <taxon>Ecdysozoa</taxon>
        <taxon>Arthropoda</taxon>
        <taxon>Hexapoda</taxon>
        <taxon>Insecta</taxon>
        <taxon>Pterygota</taxon>
        <taxon>Neoptera</taxon>
        <taxon>Paraneoptera</taxon>
        <taxon>Hemiptera</taxon>
        <taxon>Sternorrhyncha</taxon>
        <taxon>Aleyrodoidea</taxon>
        <taxon>Aleyrodidae</taxon>
        <taxon>Aleyrodinae</taxon>
        <taxon>Bemisia</taxon>
    </lineage>
</organism>
<name>A0A9P0AKU8_BEMTA</name>
<reference evidence="9" key="1">
    <citation type="submission" date="2021-12" db="EMBL/GenBank/DDBJ databases">
        <authorList>
            <person name="King R."/>
        </authorList>
    </citation>
    <scope>NUCLEOTIDE SEQUENCE</scope>
</reference>
<dbReference type="GO" id="GO:0005634">
    <property type="term" value="C:nucleus"/>
    <property type="evidence" value="ECO:0007669"/>
    <property type="project" value="UniProtKB-SubCell"/>
</dbReference>
<evidence type="ECO:0000256" key="3">
    <source>
        <dbReference type="ARBA" id="ARBA00022737"/>
    </source>
</evidence>
<evidence type="ECO:0000313" key="10">
    <source>
        <dbReference type="Proteomes" id="UP001152759"/>
    </source>
</evidence>
<evidence type="ECO:0000256" key="4">
    <source>
        <dbReference type="ARBA" id="ARBA00022771"/>
    </source>
</evidence>
<feature type="domain" description="C2H2-type" evidence="8">
    <location>
        <begin position="55"/>
        <end position="77"/>
    </location>
</feature>
<keyword evidence="10" id="KW-1185">Reference proteome</keyword>
<dbReference type="Proteomes" id="UP001152759">
    <property type="component" value="Chromosome 7"/>
</dbReference>
<dbReference type="InterPro" id="IPR022755">
    <property type="entry name" value="Znf_C2H2_jaz"/>
</dbReference>
<dbReference type="PROSITE" id="PS00028">
    <property type="entry name" value="ZINC_FINGER_C2H2_1"/>
    <property type="match status" value="1"/>
</dbReference>
<keyword evidence="2" id="KW-0479">Metal-binding</keyword>